<organism evidence="1 2">
    <name type="scientific">Tenacibaculum discolor</name>
    <dbReference type="NCBI Taxonomy" id="361581"/>
    <lineage>
        <taxon>Bacteria</taxon>
        <taxon>Pseudomonadati</taxon>
        <taxon>Bacteroidota</taxon>
        <taxon>Flavobacteriia</taxon>
        <taxon>Flavobacteriales</taxon>
        <taxon>Flavobacteriaceae</taxon>
        <taxon>Tenacibaculum</taxon>
    </lineage>
</organism>
<gene>
    <name evidence="1" type="ORF">CSC81_17545</name>
</gene>
<sequence>KKKKKVMITSQKNGIAADVSTLPAKLSTTHKYLVYSSLTGILRHALYSLIFTCHSAEWYGPEHVAHHCDVSYAPNRQAN</sequence>
<comment type="caution">
    <text evidence="1">The sequence shown here is derived from an EMBL/GenBank/DDBJ whole genome shotgun (WGS) entry which is preliminary data.</text>
</comment>
<dbReference type="GO" id="GO:0004088">
    <property type="term" value="F:carbamoyl-phosphate synthase (glutamine-hydrolyzing) activity"/>
    <property type="evidence" value="ECO:0007669"/>
    <property type="project" value="UniProtKB-EC"/>
</dbReference>
<dbReference type="Proteomes" id="UP000222163">
    <property type="component" value="Unassembled WGS sequence"/>
</dbReference>
<reference evidence="1 2" key="1">
    <citation type="journal article" date="2016" name="Nat. Commun.">
        <title>Microbial interactions lead to rapid micro-scale successions on model marine particles.</title>
        <authorList>
            <person name="Datta M.S."/>
            <person name="Sliwerska E."/>
            <person name="Gore J."/>
            <person name="Polz M.F."/>
            <person name="Cordero O.X."/>
        </authorList>
    </citation>
    <scope>NUCLEOTIDE SEQUENCE [LARGE SCALE GENOMIC DNA]</scope>
    <source>
        <strain evidence="1 2">4G03</strain>
    </source>
</reference>
<name>A0A2G1BPI2_9FLAO</name>
<dbReference type="EC" id="6.3.5.5" evidence="1"/>
<feature type="non-terminal residue" evidence="1">
    <location>
        <position position="1"/>
    </location>
</feature>
<dbReference type="AlphaFoldDB" id="A0A2G1BPI2"/>
<proteinExistence type="predicted"/>
<accession>A0A2G1BPI2</accession>
<evidence type="ECO:0000313" key="1">
    <source>
        <dbReference type="EMBL" id="PHN95963.1"/>
    </source>
</evidence>
<dbReference type="EMBL" id="PDUU01000734">
    <property type="protein sequence ID" value="PHN95963.1"/>
    <property type="molecule type" value="Genomic_DNA"/>
</dbReference>
<protein>
    <submittedName>
        <fullName evidence="1">Carbamoyl-phosphate synthase small subunit</fullName>
        <ecNumber evidence="1">6.3.5.5</ecNumber>
    </submittedName>
</protein>
<evidence type="ECO:0000313" key="2">
    <source>
        <dbReference type="Proteomes" id="UP000222163"/>
    </source>
</evidence>
<keyword evidence="1" id="KW-0436">Ligase</keyword>